<protein>
    <recommendedName>
        <fullName evidence="4">Nucleolus and neural progenitor protein-like N-terminal domain-containing protein</fullName>
    </recommendedName>
</protein>
<evidence type="ECO:0000313" key="3">
    <source>
        <dbReference type="Proteomes" id="UP000236928"/>
    </source>
</evidence>
<keyword evidence="3" id="KW-1185">Reference proteome</keyword>
<dbReference type="Proteomes" id="UP000236928">
    <property type="component" value="Unassembled WGS sequence"/>
</dbReference>
<organism evidence="2 3">
    <name type="scientific">Cryptosporidium meleagridis</name>
    <dbReference type="NCBI Taxonomy" id="93969"/>
    <lineage>
        <taxon>Eukaryota</taxon>
        <taxon>Sar</taxon>
        <taxon>Alveolata</taxon>
        <taxon>Apicomplexa</taxon>
        <taxon>Conoidasida</taxon>
        <taxon>Coccidia</taxon>
        <taxon>Eucoccidiorida</taxon>
        <taxon>Eimeriorina</taxon>
        <taxon>Cryptosporidiidae</taxon>
        <taxon>Cryptosporidium</taxon>
    </lineage>
</organism>
<keyword evidence="1" id="KW-0812">Transmembrane</keyword>
<name>A0A2P4Z0Q0_9CRYT</name>
<accession>A0A2P4Z0Q0</accession>
<comment type="caution">
    <text evidence="2">The sequence shown here is derived from an EMBL/GenBank/DDBJ whole genome shotgun (WGS) entry which is preliminary data.</text>
</comment>
<keyword evidence="1" id="KW-0472">Membrane</keyword>
<evidence type="ECO:0000313" key="2">
    <source>
        <dbReference type="EMBL" id="POM83647.1"/>
    </source>
</evidence>
<dbReference type="OrthoDB" id="114080at2759"/>
<dbReference type="AlphaFoldDB" id="A0A2P4Z0Q0"/>
<keyword evidence="1" id="KW-1133">Transmembrane helix</keyword>
<dbReference type="EMBL" id="JIBK01000017">
    <property type="protein sequence ID" value="POM83647.1"/>
    <property type="molecule type" value="Genomic_DNA"/>
</dbReference>
<proteinExistence type="predicted"/>
<sequence length="293" mass="33848">MDKINYYCKVLSQELKLLERVIYKFKNQHGRLGYFKSIFRITKELKLFYIALQETFYNSKSTENAENYYKNLKDLRKIVRRIKWDLKDAGISISRLLSHGFFLPLVFLLFSTLSRIFSVIINIKVTIDQIIPTIPYNSSHSNQSSSVSINSYKSNKIKTNSTNKTSESFQMRYFDEELEDLGEVVSCSWVFEKSDIPLNSGNGTFLKNSNDDSMLESGSDVKNSFIDSISEQVVMKEVCSSNILQNDTAIHNENVDQDLIIQPIATNMNASIKLIRAWNSHMALRSKRRKLIN</sequence>
<feature type="transmembrane region" description="Helical" evidence="1">
    <location>
        <begin position="101"/>
        <end position="121"/>
    </location>
</feature>
<dbReference type="VEuPathDB" id="CryptoDB:CmeUKMEL1_08440"/>
<evidence type="ECO:0000256" key="1">
    <source>
        <dbReference type="SAM" id="Phobius"/>
    </source>
</evidence>
<evidence type="ECO:0008006" key="4">
    <source>
        <dbReference type="Google" id="ProtNLM"/>
    </source>
</evidence>
<reference evidence="2 3" key="1">
    <citation type="submission" date="2014-04" db="EMBL/GenBank/DDBJ databases">
        <title>Comparative Genomics of Cryptosporidium Species.</title>
        <authorList>
            <person name="Silva J.C."/>
            <person name="Su Q."/>
            <person name="Chalmers R."/>
            <person name="Chibucos M.C."/>
            <person name="Elwin K."/>
            <person name="Godinez A."/>
            <person name="Guo F."/>
            <person name="Huynh K."/>
            <person name="Orvis J."/>
            <person name="Ott S."/>
            <person name="Sadzewicz L."/>
            <person name="Sengamalay N."/>
            <person name="Shetty A."/>
            <person name="Sun M."/>
            <person name="Tallon L."/>
            <person name="Xiao L."/>
            <person name="Zhang H."/>
            <person name="Fraser C.M."/>
            <person name="Zhu G."/>
            <person name="Kissinger J."/>
            <person name="Widmer G."/>
        </authorList>
    </citation>
    <scope>NUCLEOTIDE SEQUENCE [LARGE SCALE GENOMIC DNA]</scope>
    <source>
        <strain evidence="2 3">UKMEL1</strain>
    </source>
</reference>
<gene>
    <name evidence="2" type="ORF">CmeUKMEL1_08440</name>
</gene>